<dbReference type="InterPro" id="IPR011129">
    <property type="entry name" value="CSD"/>
</dbReference>
<dbReference type="InterPro" id="IPR002059">
    <property type="entry name" value="CSP_DNA-bd"/>
</dbReference>
<dbReference type="CDD" id="cd04458">
    <property type="entry name" value="CSP_CDS"/>
    <property type="match status" value="1"/>
</dbReference>
<dbReference type="InterPro" id="IPR012340">
    <property type="entry name" value="NA-bd_OB-fold"/>
</dbReference>
<evidence type="ECO:0000313" key="3">
    <source>
        <dbReference type="Proteomes" id="UP001153050"/>
    </source>
</evidence>
<evidence type="ECO:0000313" key="2">
    <source>
        <dbReference type="EMBL" id="CAH2399126.1"/>
    </source>
</evidence>
<gene>
    <name evidence="2" type="ORF">MES5069_220006</name>
</gene>
<dbReference type="PANTHER" id="PTHR11544">
    <property type="entry name" value="COLD SHOCK DOMAIN CONTAINING PROTEINS"/>
    <property type="match status" value="1"/>
</dbReference>
<feature type="domain" description="CSD" evidence="1">
    <location>
        <begin position="83"/>
        <end position="145"/>
    </location>
</feature>
<sequence length="146" mass="15682">MPARGFGFVKLSDGTEAYLHIRVLEAAGSRAVSEGTRLKVAVEESPRGHQVVQVLEISDQIAKTPADTRRAGASTEETGAQLKSQGAVKWYNPEKGFGFINGEKDVFVHATALTRSGLSVLVEGQKVFIECGQGKKGLEVRSIRLA</sequence>
<evidence type="ECO:0000259" key="1">
    <source>
        <dbReference type="PROSITE" id="PS51857"/>
    </source>
</evidence>
<protein>
    <submittedName>
        <fullName evidence="2">Stress protein, member of the CspA family (Modular protein)</fullName>
    </submittedName>
</protein>
<dbReference type="Pfam" id="PF00313">
    <property type="entry name" value="CSD"/>
    <property type="match status" value="1"/>
</dbReference>
<dbReference type="Gene3D" id="2.40.50.140">
    <property type="entry name" value="Nucleic acid-binding proteins"/>
    <property type="match status" value="2"/>
</dbReference>
<accession>A0ABM9DSM2</accession>
<dbReference type="PROSITE" id="PS51857">
    <property type="entry name" value="CSD_2"/>
    <property type="match status" value="1"/>
</dbReference>
<dbReference type="SUPFAM" id="SSF50249">
    <property type="entry name" value="Nucleic acid-binding proteins"/>
    <property type="match status" value="2"/>
</dbReference>
<dbReference type="EMBL" id="CAKXZT010000116">
    <property type="protein sequence ID" value="CAH2399126.1"/>
    <property type="molecule type" value="Genomic_DNA"/>
</dbReference>
<comment type="caution">
    <text evidence="2">The sequence shown here is derived from an EMBL/GenBank/DDBJ whole genome shotgun (WGS) entry which is preliminary data.</text>
</comment>
<proteinExistence type="predicted"/>
<dbReference type="Proteomes" id="UP001153050">
    <property type="component" value="Unassembled WGS sequence"/>
</dbReference>
<reference evidence="2 3" key="1">
    <citation type="submission" date="2022-03" db="EMBL/GenBank/DDBJ databases">
        <authorList>
            <person name="Brunel B."/>
        </authorList>
    </citation>
    <scope>NUCLEOTIDE SEQUENCE [LARGE SCALE GENOMIC DNA]</scope>
    <source>
        <strain evidence="2">STM5069sample</strain>
    </source>
</reference>
<keyword evidence="3" id="KW-1185">Reference proteome</keyword>
<dbReference type="InterPro" id="IPR050181">
    <property type="entry name" value="Cold_shock_domain"/>
</dbReference>
<name>A0ABM9DSM2_9HYPH</name>
<dbReference type="PRINTS" id="PR00050">
    <property type="entry name" value="COLDSHOCK"/>
</dbReference>
<dbReference type="SMART" id="SM00357">
    <property type="entry name" value="CSP"/>
    <property type="match status" value="2"/>
</dbReference>
<organism evidence="2 3">
    <name type="scientific">Mesorhizobium escarrei</name>
    <dbReference type="NCBI Taxonomy" id="666018"/>
    <lineage>
        <taxon>Bacteria</taxon>
        <taxon>Pseudomonadati</taxon>
        <taxon>Pseudomonadota</taxon>
        <taxon>Alphaproteobacteria</taxon>
        <taxon>Hyphomicrobiales</taxon>
        <taxon>Phyllobacteriaceae</taxon>
        <taxon>Mesorhizobium</taxon>
    </lineage>
</organism>